<accession>A0A2K3QC87</accession>
<proteinExistence type="predicted"/>
<evidence type="ECO:0000313" key="2">
    <source>
        <dbReference type="Proteomes" id="UP000236621"/>
    </source>
</evidence>
<comment type="caution">
    <text evidence="1">The sequence shown here is derived from an EMBL/GenBank/DDBJ whole genome shotgun (WGS) entry which is preliminary data.</text>
</comment>
<dbReference type="STRING" id="45235.A0A2K3QC87"/>
<organism evidence="1 2">
    <name type="scientific">Tolypocladium capitatum</name>
    <dbReference type="NCBI Taxonomy" id="45235"/>
    <lineage>
        <taxon>Eukaryota</taxon>
        <taxon>Fungi</taxon>
        <taxon>Dikarya</taxon>
        <taxon>Ascomycota</taxon>
        <taxon>Pezizomycotina</taxon>
        <taxon>Sordariomycetes</taxon>
        <taxon>Hypocreomycetidae</taxon>
        <taxon>Hypocreales</taxon>
        <taxon>Ophiocordycipitaceae</taxon>
        <taxon>Tolypocladium</taxon>
    </lineage>
</organism>
<dbReference type="Proteomes" id="UP000236621">
    <property type="component" value="Unassembled WGS sequence"/>
</dbReference>
<name>A0A2K3QC87_9HYPO</name>
<evidence type="ECO:0000313" key="1">
    <source>
        <dbReference type="EMBL" id="PNY25119.1"/>
    </source>
</evidence>
<keyword evidence="2" id="KW-1185">Reference proteome</keyword>
<protein>
    <submittedName>
        <fullName evidence="1">Uncharacterized protein</fullName>
    </submittedName>
</protein>
<sequence>MVRSSLIQQDLPLSPNFFLDVKGPDGSLAVASRQACYVGALGARGMHSLQSYGNSERQFDNRAYTLMSIYHGGLKMYTSHPIQPSTPGAEPGYVMTLVKAWALTSAESFREGAAGNQNEKVPEPGIAMSQSDLESSIASEALARNAIKATSQDTIKQLGSDALPSSLRDSDTYADDCHSVVLRPSVHAYAARSAEN</sequence>
<dbReference type="EMBL" id="NRSZ01000803">
    <property type="protein sequence ID" value="PNY25119.1"/>
    <property type="molecule type" value="Genomic_DNA"/>
</dbReference>
<reference evidence="1 2" key="1">
    <citation type="submission" date="2017-08" db="EMBL/GenBank/DDBJ databases">
        <title>Harnessing the power of phylogenomics to disentangle the directionality and signatures of interkingdom host jumping in the parasitic fungal genus Tolypocladium.</title>
        <authorList>
            <person name="Quandt C.A."/>
            <person name="Patterson W."/>
            <person name="Spatafora J.W."/>
        </authorList>
    </citation>
    <scope>NUCLEOTIDE SEQUENCE [LARGE SCALE GENOMIC DNA]</scope>
    <source>
        <strain evidence="1 2">CBS 113982</strain>
    </source>
</reference>
<dbReference type="AlphaFoldDB" id="A0A2K3QC87"/>
<gene>
    <name evidence="1" type="ORF">TCAP_04944</name>
</gene>
<dbReference type="OrthoDB" id="5336565at2759"/>